<dbReference type="InParanoid" id="E4XPW4"/>
<accession>E4XPW4</accession>
<feature type="compositionally biased region" description="Basic and acidic residues" evidence="3">
    <location>
        <begin position="256"/>
        <end position="272"/>
    </location>
</feature>
<dbReference type="GO" id="GO:0006508">
    <property type="term" value="P:proteolysis"/>
    <property type="evidence" value="ECO:0007669"/>
    <property type="project" value="InterPro"/>
</dbReference>
<protein>
    <recommendedName>
        <fullName evidence="6">Peptidase S1 domain-containing protein</fullName>
    </recommendedName>
</protein>
<evidence type="ECO:0000256" key="3">
    <source>
        <dbReference type="SAM" id="MobiDB-lite"/>
    </source>
</evidence>
<dbReference type="Gene3D" id="2.40.10.10">
    <property type="entry name" value="Trypsin-like serine proteases"/>
    <property type="match status" value="1"/>
</dbReference>
<dbReference type="InterPro" id="IPR018114">
    <property type="entry name" value="TRYPSIN_HIS"/>
</dbReference>
<keyword evidence="4" id="KW-0812">Transmembrane</keyword>
<feature type="chain" id="PRO_5003192836" description="Peptidase S1 domain-containing protein" evidence="5">
    <location>
        <begin position="17"/>
        <end position="358"/>
    </location>
</feature>
<evidence type="ECO:0000256" key="5">
    <source>
        <dbReference type="SAM" id="SignalP"/>
    </source>
</evidence>
<comment type="similarity">
    <text evidence="2">Belongs to the peptidase S1 family. CLIP subfamily.</text>
</comment>
<dbReference type="CDD" id="cd00190">
    <property type="entry name" value="Tryp_SPc"/>
    <property type="match status" value="1"/>
</dbReference>
<dbReference type="PROSITE" id="PS00134">
    <property type="entry name" value="TRYPSIN_HIS"/>
    <property type="match status" value="1"/>
</dbReference>
<evidence type="ECO:0000256" key="4">
    <source>
        <dbReference type="SAM" id="Phobius"/>
    </source>
</evidence>
<dbReference type="OrthoDB" id="5565075at2759"/>
<dbReference type="SUPFAM" id="SSF50494">
    <property type="entry name" value="Trypsin-like serine proteases"/>
    <property type="match status" value="1"/>
</dbReference>
<dbReference type="InterPro" id="IPR043504">
    <property type="entry name" value="Peptidase_S1_PA_chymotrypsin"/>
</dbReference>
<feature type="region of interest" description="Disordered" evidence="3">
    <location>
        <begin position="233"/>
        <end position="273"/>
    </location>
</feature>
<dbReference type="InterPro" id="IPR009003">
    <property type="entry name" value="Peptidase_S1_PA"/>
</dbReference>
<evidence type="ECO:0000256" key="2">
    <source>
        <dbReference type="ARBA" id="ARBA00024195"/>
    </source>
</evidence>
<dbReference type="InterPro" id="IPR051487">
    <property type="entry name" value="Ser/Thr_Proteases_Immune/Dev"/>
</dbReference>
<dbReference type="PROSITE" id="PS50240">
    <property type="entry name" value="TRYPSIN_DOM"/>
    <property type="match status" value="1"/>
</dbReference>
<dbReference type="SMART" id="SM00020">
    <property type="entry name" value="Tryp_SPc"/>
    <property type="match status" value="1"/>
</dbReference>
<evidence type="ECO:0000259" key="6">
    <source>
        <dbReference type="PROSITE" id="PS50240"/>
    </source>
</evidence>
<keyword evidence="5" id="KW-0732">Signal</keyword>
<feature type="signal peptide" evidence="5">
    <location>
        <begin position="1"/>
        <end position="16"/>
    </location>
</feature>
<evidence type="ECO:0000313" key="8">
    <source>
        <dbReference type="Proteomes" id="UP000001307"/>
    </source>
</evidence>
<feature type="transmembrane region" description="Helical" evidence="4">
    <location>
        <begin position="289"/>
        <end position="314"/>
    </location>
</feature>
<name>E4XPW4_OIKDI</name>
<dbReference type="GO" id="GO:0004252">
    <property type="term" value="F:serine-type endopeptidase activity"/>
    <property type="evidence" value="ECO:0007669"/>
    <property type="project" value="InterPro"/>
</dbReference>
<dbReference type="EMBL" id="FN653097">
    <property type="protein sequence ID" value="CBY19882.1"/>
    <property type="molecule type" value="Genomic_DNA"/>
</dbReference>
<keyword evidence="8" id="KW-1185">Reference proteome</keyword>
<gene>
    <name evidence="7" type="ORF">GSOID_T00017243001</name>
</gene>
<feature type="domain" description="Peptidase S1" evidence="6">
    <location>
        <begin position="27"/>
        <end position="295"/>
    </location>
</feature>
<keyword evidence="1" id="KW-1015">Disulfide bond</keyword>
<keyword evidence="4" id="KW-0472">Membrane</keyword>
<sequence length="358" mass="40008">MVRLYFLISLFPIIFCVEHKNSQVERIVGGSPEVIENVPWAVQINIKHHYGTDLCGGALISPQFVVSAAHCFVSQNFDVKREKLPLVSLKAITVIIGSTASSVFQTRGQSMQKYQIEKISIYPDFRLKGIFDDIAILQLEINSTARIQEFIQLPRETHLPWEKCFVAGWGLIDNHKTRPEVLHKVSLEILSSRVCKNTWHQIDTQTQFCAIGRESSGLFGDSCADFGRQAKVMSDRKTPDVEDPVPLEEMPAETQEQEKKENETGQEIAKDGDDSETGWIAVAKSKPRWVQLLVLAGIVSVLVVIIVVPCVLLLGDDEETGSGEGSGADDIVGFEDVDRLFDHSRIVSFKQDGFGRFF</sequence>
<dbReference type="PANTHER" id="PTHR24256">
    <property type="entry name" value="TRYPTASE-RELATED"/>
    <property type="match status" value="1"/>
</dbReference>
<reference evidence="7" key="1">
    <citation type="journal article" date="2010" name="Science">
        <title>Plasticity of animal genome architecture unmasked by rapid evolution of a pelagic tunicate.</title>
        <authorList>
            <person name="Denoeud F."/>
            <person name="Henriet S."/>
            <person name="Mungpakdee S."/>
            <person name="Aury J.M."/>
            <person name="Da Silva C."/>
            <person name="Brinkmann H."/>
            <person name="Mikhaleva J."/>
            <person name="Olsen L.C."/>
            <person name="Jubin C."/>
            <person name="Canestro C."/>
            <person name="Bouquet J.M."/>
            <person name="Danks G."/>
            <person name="Poulain J."/>
            <person name="Campsteijn C."/>
            <person name="Adamski M."/>
            <person name="Cross I."/>
            <person name="Yadetie F."/>
            <person name="Muffato M."/>
            <person name="Louis A."/>
            <person name="Butcher S."/>
            <person name="Tsagkogeorga G."/>
            <person name="Konrad A."/>
            <person name="Singh S."/>
            <person name="Jensen M.F."/>
            <person name="Cong E.H."/>
            <person name="Eikeseth-Otteraa H."/>
            <person name="Noel B."/>
            <person name="Anthouard V."/>
            <person name="Porcel B.M."/>
            <person name="Kachouri-Lafond R."/>
            <person name="Nishino A."/>
            <person name="Ugolini M."/>
            <person name="Chourrout P."/>
            <person name="Nishida H."/>
            <person name="Aasland R."/>
            <person name="Huzurbazar S."/>
            <person name="Westhof E."/>
            <person name="Delsuc F."/>
            <person name="Lehrach H."/>
            <person name="Reinhardt R."/>
            <person name="Weissenbach J."/>
            <person name="Roy S.W."/>
            <person name="Artiguenave F."/>
            <person name="Postlethwait J.H."/>
            <person name="Manak J.R."/>
            <person name="Thompson E.M."/>
            <person name="Jaillon O."/>
            <person name="Du Pasquier L."/>
            <person name="Boudinot P."/>
            <person name="Liberles D.A."/>
            <person name="Volff J.N."/>
            <person name="Philippe H."/>
            <person name="Lenhard B."/>
            <person name="Roest Crollius H."/>
            <person name="Wincker P."/>
            <person name="Chourrout D."/>
        </authorList>
    </citation>
    <scope>NUCLEOTIDE SEQUENCE [LARGE SCALE GENOMIC DNA]</scope>
</reference>
<dbReference type="Pfam" id="PF00089">
    <property type="entry name" value="Trypsin"/>
    <property type="match status" value="1"/>
</dbReference>
<keyword evidence="4" id="KW-1133">Transmembrane helix</keyword>
<proteinExistence type="inferred from homology"/>
<organism evidence="7">
    <name type="scientific">Oikopleura dioica</name>
    <name type="common">Tunicate</name>
    <dbReference type="NCBI Taxonomy" id="34765"/>
    <lineage>
        <taxon>Eukaryota</taxon>
        <taxon>Metazoa</taxon>
        <taxon>Chordata</taxon>
        <taxon>Tunicata</taxon>
        <taxon>Appendicularia</taxon>
        <taxon>Copelata</taxon>
        <taxon>Oikopleuridae</taxon>
        <taxon>Oikopleura</taxon>
    </lineage>
</organism>
<evidence type="ECO:0000313" key="7">
    <source>
        <dbReference type="EMBL" id="CBY19882.1"/>
    </source>
</evidence>
<dbReference type="Proteomes" id="UP000001307">
    <property type="component" value="Unassembled WGS sequence"/>
</dbReference>
<evidence type="ECO:0000256" key="1">
    <source>
        <dbReference type="ARBA" id="ARBA00023157"/>
    </source>
</evidence>
<dbReference type="InterPro" id="IPR001254">
    <property type="entry name" value="Trypsin_dom"/>
</dbReference>
<dbReference type="AlphaFoldDB" id="E4XPW4"/>